<dbReference type="EMBL" id="KI925465">
    <property type="protein sequence ID" value="ETW76027.1"/>
    <property type="molecule type" value="Genomic_DNA"/>
</dbReference>
<dbReference type="SMART" id="SM00317">
    <property type="entry name" value="SET"/>
    <property type="match status" value="1"/>
</dbReference>
<keyword evidence="9" id="KW-1185">Reference proteome</keyword>
<dbReference type="GO" id="GO:0008270">
    <property type="term" value="F:zinc ion binding"/>
    <property type="evidence" value="ECO:0007669"/>
    <property type="project" value="UniProtKB-KW"/>
</dbReference>
<evidence type="ECO:0000259" key="6">
    <source>
        <dbReference type="PROSITE" id="PS50280"/>
    </source>
</evidence>
<gene>
    <name evidence="8" type="ORF">HETIRDRAFT_53624</name>
</gene>
<protein>
    <recommendedName>
        <fullName evidence="10">SET domain-containing protein</fullName>
    </recommendedName>
</protein>
<organism evidence="8 9">
    <name type="scientific">Heterobasidion irregulare (strain TC 32-1)</name>
    <dbReference type="NCBI Taxonomy" id="747525"/>
    <lineage>
        <taxon>Eukaryota</taxon>
        <taxon>Fungi</taxon>
        <taxon>Dikarya</taxon>
        <taxon>Basidiomycota</taxon>
        <taxon>Agaricomycotina</taxon>
        <taxon>Agaricomycetes</taxon>
        <taxon>Russulales</taxon>
        <taxon>Bondarzewiaceae</taxon>
        <taxon>Heterobasidion</taxon>
        <taxon>Heterobasidion annosum species complex</taxon>
    </lineage>
</organism>
<proteinExistence type="predicted"/>
<dbReference type="PROSITE" id="PS50280">
    <property type="entry name" value="SET"/>
    <property type="match status" value="1"/>
</dbReference>
<keyword evidence="2 4" id="KW-0863">Zinc-finger</keyword>
<dbReference type="PROSITE" id="PS01360">
    <property type="entry name" value="ZF_MYND_1"/>
    <property type="match status" value="1"/>
</dbReference>
<evidence type="ECO:0000256" key="1">
    <source>
        <dbReference type="ARBA" id="ARBA00022723"/>
    </source>
</evidence>
<dbReference type="PROSITE" id="PS50865">
    <property type="entry name" value="ZF_MYND_2"/>
    <property type="match status" value="1"/>
</dbReference>
<evidence type="ECO:0000256" key="4">
    <source>
        <dbReference type="PROSITE-ProRule" id="PRU00134"/>
    </source>
</evidence>
<dbReference type="HOGENOM" id="CLU_018406_4_1_1"/>
<name>W4JR31_HETIT</name>
<dbReference type="eggNOG" id="KOG2084">
    <property type="taxonomic scope" value="Eukaryota"/>
</dbReference>
<keyword evidence="3" id="KW-0862">Zinc</keyword>
<dbReference type="AlphaFoldDB" id="W4JR31"/>
<feature type="region of interest" description="Disordered" evidence="5">
    <location>
        <begin position="1"/>
        <end position="27"/>
    </location>
</feature>
<dbReference type="GO" id="GO:0005634">
    <property type="term" value="C:nucleus"/>
    <property type="evidence" value="ECO:0007669"/>
    <property type="project" value="TreeGrafter"/>
</dbReference>
<feature type="domain" description="SET" evidence="6">
    <location>
        <begin position="59"/>
        <end position="315"/>
    </location>
</feature>
<dbReference type="InterPro" id="IPR001214">
    <property type="entry name" value="SET_dom"/>
</dbReference>
<dbReference type="Gene3D" id="2.170.270.10">
    <property type="entry name" value="SET domain"/>
    <property type="match status" value="1"/>
</dbReference>
<dbReference type="InterPro" id="IPR050869">
    <property type="entry name" value="H3K4_H4K5_MeTrfase"/>
</dbReference>
<evidence type="ECO:0000256" key="2">
    <source>
        <dbReference type="ARBA" id="ARBA00022771"/>
    </source>
</evidence>
<dbReference type="Pfam" id="PF01753">
    <property type="entry name" value="zf-MYND"/>
    <property type="match status" value="1"/>
</dbReference>
<dbReference type="OrthoDB" id="265717at2759"/>
<evidence type="ECO:0000256" key="5">
    <source>
        <dbReference type="SAM" id="MobiDB-lite"/>
    </source>
</evidence>
<dbReference type="SUPFAM" id="SSF82199">
    <property type="entry name" value="SET domain"/>
    <property type="match status" value="1"/>
</dbReference>
<evidence type="ECO:0000259" key="7">
    <source>
        <dbReference type="PROSITE" id="PS50865"/>
    </source>
</evidence>
<dbReference type="Pfam" id="PF00856">
    <property type="entry name" value="SET"/>
    <property type="match status" value="1"/>
</dbReference>
<keyword evidence="1" id="KW-0479">Metal-binding</keyword>
<evidence type="ECO:0000313" key="9">
    <source>
        <dbReference type="Proteomes" id="UP000030671"/>
    </source>
</evidence>
<feature type="domain" description="MYND-type" evidence="7">
    <location>
        <begin position="104"/>
        <end position="144"/>
    </location>
</feature>
<dbReference type="Proteomes" id="UP000030671">
    <property type="component" value="Unassembled WGS sequence"/>
</dbReference>
<dbReference type="Gene3D" id="1.10.220.160">
    <property type="match status" value="1"/>
</dbReference>
<evidence type="ECO:0008006" key="10">
    <source>
        <dbReference type="Google" id="ProtNLM"/>
    </source>
</evidence>
<dbReference type="STRING" id="747525.W4JR31"/>
<dbReference type="GeneID" id="20678265"/>
<dbReference type="KEGG" id="hir:HETIRDRAFT_53624"/>
<dbReference type="PANTHER" id="PTHR12197:SF251">
    <property type="entry name" value="EG:BACR7C10.4 PROTEIN"/>
    <property type="match status" value="1"/>
</dbReference>
<evidence type="ECO:0000313" key="8">
    <source>
        <dbReference type="EMBL" id="ETW76027.1"/>
    </source>
</evidence>
<accession>W4JR31</accession>
<dbReference type="InterPro" id="IPR002893">
    <property type="entry name" value="Znf_MYND"/>
</dbReference>
<dbReference type="Gene3D" id="6.10.140.2220">
    <property type="match status" value="1"/>
</dbReference>
<evidence type="ECO:0000256" key="3">
    <source>
        <dbReference type="ARBA" id="ARBA00022833"/>
    </source>
</evidence>
<dbReference type="RefSeq" id="XP_009551850.1">
    <property type="nucleotide sequence ID" value="XM_009553555.1"/>
</dbReference>
<dbReference type="InParanoid" id="W4JR31"/>
<sequence>MSFSSLRAGRQSKESKSFVNAPSAAKEESTTLVPTKAVLSPASDSASSIAELLYSTIPGFLEVRTTSEDGRGIWTKQGIKRGAALLSVKPHIHVLSTKNLEYFCSACIAPTPESGLKRCTRCRVVWYCSATCQNNDWVTHKAECSAMQRWAAGAPSPDVAIPAEPIRALGRLLWRKQKQGLKSIWAREVDQMQSLRKSLPPLATESHTHLAHAVIRYLGLNAPGELGAFGIANAADIVDVISRFTTNSFTLTSPSLNPLGVSVSPVVALINHSCDPNAVVVFPRSSSNPSTQEPCMQVVAIRDIAPGEQVFTAYIDTTLPKLQRQMALESTYSFKCKCTLCSEVADTDLRESVWCPKKCGGACPLPTEEDPLTRCRKCKAVVIDTDAVLDAARIGQEALDKANALQFSDLPKALQLTTNIVPILTSANLTPASHPLLSLTRLHQSLLLASFPPTLTQDALDTVIRAASSSLAGLCTILRPGHPIRALAIAELGKLLAVDEPSPATTPSPAGAFPPSGAPRLNLAYETLVKARAELMVGFGEQNEGGEVGKEVREMIVRVERELAAWKQGVKNVIEDTPALQTGRRK</sequence>
<dbReference type="InterPro" id="IPR046341">
    <property type="entry name" value="SET_dom_sf"/>
</dbReference>
<dbReference type="PANTHER" id="PTHR12197">
    <property type="entry name" value="HISTONE-LYSINE N-METHYLTRANSFERASE SMYD"/>
    <property type="match status" value="1"/>
</dbReference>
<reference evidence="8 9" key="1">
    <citation type="journal article" date="2012" name="New Phytol.">
        <title>Insight into trade-off between wood decay and parasitism from the genome of a fungal forest pathogen.</title>
        <authorList>
            <person name="Olson A."/>
            <person name="Aerts A."/>
            <person name="Asiegbu F."/>
            <person name="Belbahri L."/>
            <person name="Bouzid O."/>
            <person name="Broberg A."/>
            <person name="Canback B."/>
            <person name="Coutinho P.M."/>
            <person name="Cullen D."/>
            <person name="Dalman K."/>
            <person name="Deflorio G."/>
            <person name="van Diepen L.T."/>
            <person name="Dunand C."/>
            <person name="Duplessis S."/>
            <person name="Durling M."/>
            <person name="Gonthier P."/>
            <person name="Grimwood J."/>
            <person name="Fossdal C.G."/>
            <person name="Hansson D."/>
            <person name="Henrissat B."/>
            <person name="Hietala A."/>
            <person name="Himmelstrand K."/>
            <person name="Hoffmeister D."/>
            <person name="Hogberg N."/>
            <person name="James T.Y."/>
            <person name="Karlsson M."/>
            <person name="Kohler A."/>
            <person name="Kues U."/>
            <person name="Lee Y.H."/>
            <person name="Lin Y.C."/>
            <person name="Lind M."/>
            <person name="Lindquist E."/>
            <person name="Lombard V."/>
            <person name="Lucas S."/>
            <person name="Lunden K."/>
            <person name="Morin E."/>
            <person name="Murat C."/>
            <person name="Park J."/>
            <person name="Raffaello T."/>
            <person name="Rouze P."/>
            <person name="Salamov A."/>
            <person name="Schmutz J."/>
            <person name="Solheim H."/>
            <person name="Stahlberg J."/>
            <person name="Velez H."/>
            <person name="de Vries R.P."/>
            <person name="Wiebenga A."/>
            <person name="Woodward S."/>
            <person name="Yakovlev I."/>
            <person name="Garbelotto M."/>
            <person name="Martin F."/>
            <person name="Grigoriev I.V."/>
            <person name="Stenlid J."/>
        </authorList>
    </citation>
    <scope>NUCLEOTIDE SEQUENCE [LARGE SCALE GENOMIC DNA]</scope>
    <source>
        <strain evidence="8 9">TC 32-1</strain>
    </source>
</reference>